<dbReference type="InterPro" id="IPR046036">
    <property type="entry name" value="DUF5994"/>
</dbReference>
<reference evidence="3" key="1">
    <citation type="submission" date="2016-02" db="EMBL/GenBank/DDBJ databases">
        <authorList>
            <person name="Teng J.L."/>
            <person name="Yang Y."/>
            <person name="Huang Y."/>
            <person name="Guo F."/>
            <person name="Wei W."/>
            <person name="Chen J.H."/>
            <person name="Wong S.Y."/>
            <person name="Lau S.K."/>
            <person name="Woo P.C."/>
        </authorList>
    </citation>
    <scope>NUCLEOTIDE SEQUENCE</scope>
    <source>
        <strain evidence="3">JCM 15929</strain>
    </source>
</reference>
<dbReference type="Proteomes" id="UP000070258">
    <property type="component" value="Unassembled WGS sequence"/>
</dbReference>
<feature type="region of interest" description="Disordered" evidence="1">
    <location>
        <begin position="147"/>
        <end position="171"/>
    </location>
</feature>
<proteinExistence type="predicted"/>
<comment type="caution">
    <text evidence="3">The sequence shown here is derived from an EMBL/GenBank/DDBJ whole genome shotgun (WGS) entry which is preliminary data.</text>
</comment>
<dbReference type="EMBL" id="LSRF01000008">
    <property type="protein sequence ID" value="KXP14025.1"/>
    <property type="molecule type" value="Genomic_DNA"/>
</dbReference>
<accession>A0A138AUA3</accession>
<keyword evidence="5" id="KW-1185">Reference proteome</keyword>
<evidence type="ECO:0000313" key="2">
    <source>
        <dbReference type="EMBL" id="KXO98955.1"/>
    </source>
</evidence>
<dbReference type="Proteomes" id="UP000070409">
    <property type="component" value="Unassembled WGS sequence"/>
</dbReference>
<evidence type="ECO:0000313" key="4">
    <source>
        <dbReference type="Proteomes" id="UP000070258"/>
    </source>
</evidence>
<sequence length="171" mass="19104">MPLESARFELKPLGSIVGAVDGVWWPRSRNLRDELLQVYPLLRDRVCHLERVCYRYSNWDSVPRKVSIDGDIVRLDGYTTQELDTVRFVGIRTSLVFALIPPGTEPEVAELASMLAMTGAVTQSAHALNEEAADTTARIHQRQVAERVWDDEGGHAPPPSRTAMRPAEVTP</sequence>
<evidence type="ECO:0000313" key="5">
    <source>
        <dbReference type="Proteomes" id="UP000070409"/>
    </source>
</evidence>
<reference evidence="4" key="3">
    <citation type="submission" date="2016-02" db="EMBL/GenBank/DDBJ databases">
        <authorList>
            <person name="Wen L."/>
            <person name="He K."/>
            <person name="Yang H."/>
        </authorList>
    </citation>
    <scope>NUCLEOTIDE SEQUENCE [LARGE SCALE GENOMIC DNA]</scope>
    <source>
        <strain evidence="4">JCM 15929</strain>
    </source>
</reference>
<gene>
    <name evidence="3" type="ORF">AXK60_22475</name>
    <name evidence="2" type="ORF">AXK61_18615</name>
</gene>
<dbReference type="Pfam" id="PF19457">
    <property type="entry name" value="DUF5994"/>
    <property type="match status" value="1"/>
</dbReference>
<dbReference type="EMBL" id="LSRE01000011">
    <property type="protein sequence ID" value="KXO98955.1"/>
    <property type="molecule type" value="Genomic_DNA"/>
</dbReference>
<dbReference type="AlphaFoldDB" id="A0A138AUA3"/>
<protein>
    <submittedName>
        <fullName evidence="3">Uncharacterized protein</fullName>
    </submittedName>
</protein>
<evidence type="ECO:0000313" key="3">
    <source>
        <dbReference type="EMBL" id="KXP14025.1"/>
    </source>
</evidence>
<name>A0A138AUA3_9ACTN</name>
<evidence type="ECO:0000256" key="1">
    <source>
        <dbReference type="SAM" id="MobiDB-lite"/>
    </source>
</evidence>
<organism evidence="3 4">
    <name type="scientific">Tsukamurella pseudospumae</name>
    <dbReference type="NCBI Taxonomy" id="239498"/>
    <lineage>
        <taxon>Bacteria</taxon>
        <taxon>Bacillati</taxon>
        <taxon>Actinomycetota</taxon>
        <taxon>Actinomycetes</taxon>
        <taxon>Mycobacteriales</taxon>
        <taxon>Tsukamurellaceae</taxon>
        <taxon>Tsukamurella</taxon>
    </lineage>
</organism>
<dbReference type="STRING" id="239498.AXK60_22475"/>
<reference evidence="2 5" key="2">
    <citation type="submission" date="2016-02" db="EMBL/GenBank/DDBJ databases">
        <authorList>
            <person name="Teng J.L."/>
            <person name="Tang Y."/>
            <person name="Huang Y."/>
            <person name="Guo F."/>
            <person name="Wei W."/>
            <person name="Chen J.H."/>
            <person name="Wong S.Y."/>
            <person name="Lau S.K."/>
            <person name="Woo P.C."/>
        </authorList>
    </citation>
    <scope>NUCLEOTIDE SEQUENCE [LARGE SCALE GENOMIC DNA]</scope>
    <source>
        <strain evidence="2 5">JCM 13375</strain>
    </source>
</reference>